<dbReference type="GO" id="GO:0004525">
    <property type="term" value="F:ribonuclease III activity"/>
    <property type="evidence" value="ECO:0007669"/>
    <property type="project" value="InterPro"/>
</dbReference>
<dbReference type="PROSITE" id="PS50142">
    <property type="entry name" value="RNASE_3_2"/>
    <property type="match status" value="1"/>
</dbReference>
<evidence type="ECO:0000259" key="2">
    <source>
        <dbReference type="PROSITE" id="PS50142"/>
    </source>
</evidence>
<dbReference type="SUPFAM" id="SSF69065">
    <property type="entry name" value="RNase III domain-like"/>
    <property type="match status" value="1"/>
</dbReference>
<evidence type="ECO:0000256" key="1">
    <source>
        <dbReference type="SAM" id="MobiDB-lite"/>
    </source>
</evidence>
<evidence type="ECO:0000313" key="4">
    <source>
        <dbReference type="Proteomes" id="UP000268321"/>
    </source>
</evidence>
<gene>
    <name evidence="3" type="ORF">METBISCDRAFT_11198</name>
</gene>
<feature type="region of interest" description="Disordered" evidence="1">
    <location>
        <begin position="397"/>
        <end position="498"/>
    </location>
</feature>
<dbReference type="Gene3D" id="1.10.1520.10">
    <property type="entry name" value="Ribonuclease III domain"/>
    <property type="match status" value="1"/>
</dbReference>
<accession>A0A4P9ZIX8</accession>
<dbReference type="OrthoDB" id="4087411at2759"/>
<dbReference type="Proteomes" id="UP000268321">
    <property type="component" value="Unassembled WGS sequence"/>
</dbReference>
<dbReference type="InterPro" id="IPR036389">
    <property type="entry name" value="RNase_III_sf"/>
</dbReference>
<dbReference type="SUPFAM" id="SSF54768">
    <property type="entry name" value="dsRNA-binding domain-like"/>
    <property type="match status" value="1"/>
</dbReference>
<evidence type="ECO:0000313" key="3">
    <source>
        <dbReference type="EMBL" id="RKP33003.1"/>
    </source>
</evidence>
<dbReference type="AlphaFoldDB" id="A0A4P9ZIX8"/>
<keyword evidence="4" id="KW-1185">Reference proteome</keyword>
<sequence length="498" mass="55383">MPEPDSFLDWCDDLHQVRGNVSQLQATLNQILAKAPSVSHYQELNRLYGDNASNEQPPLPIHEKIRTSLNSPQLKVAVRLKSLFDKGLLPFLLGMTRINFKSPKSDRYVGYLLDYCPPKQDVPNISVDASKQGKSGFAGDTELFPPMLPPIETKWLMRQVFTDKSLRVPSDFVELREANGLVDFNSSHNRKLALKGKYVLDSVLIDILDDALPLAHEDDLEYLRFRLTSKHILAKFAYLYNFSEALVHQVPSDVSIDEKLAIFKNTFLAYVGGMAQDSYSKKLIASWLKALYKPLITTLETEFKLSGQLKSRETVLWAEFLFLMGKLNNYFLDPVKKLHYEFVVHEEEPHVCQLEVGTLKLGTGASSSAKAAKQRAVLETLKDTTMRQQLLSYVGEHIRQPSEPKNAQQSLPVDAAKGATDSGKGSDAGSDSGSGPSNDKGKSADATKKPAFNPPLGPKKLQAQVNLAKAPLAPLNQPRMPLQYGMIPSAVPKGHKRK</sequence>
<feature type="compositionally biased region" description="Low complexity" evidence="1">
    <location>
        <begin position="418"/>
        <end position="438"/>
    </location>
</feature>
<dbReference type="GO" id="GO:0006396">
    <property type="term" value="P:RNA processing"/>
    <property type="evidence" value="ECO:0007669"/>
    <property type="project" value="InterPro"/>
</dbReference>
<protein>
    <recommendedName>
        <fullName evidence="2">RNase III domain-containing protein</fullName>
    </recommendedName>
</protein>
<name>A0A4P9ZIX8_9ASCO</name>
<organism evidence="3 4">
    <name type="scientific">Metschnikowia bicuspidata</name>
    <dbReference type="NCBI Taxonomy" id="27322"/>
    <lineage>
        <taxon>Eukaryota</taxon>
        <taxon>Fungi</taxon>
        <taxon>Dikarya</taxon>
        <taxon>Ascomycota</taxon>
        <taxon>Saccharomycotina</taxon>
        <taxon>Pichiomycetes</taxon>
        <taxon>Metschnikowiaceae</taxon>
        <taxon>Metschnikowia</taxon>
    </lineage>
</organism>
<proteinExistence type="predicted"/>
<feature type="domain" description="RNase III" evidence="2">
    <location>
        <begin position="157"/>
        <end position="279"/>
    </location>
</feature>
<dbReference type="InterPro" id="IPR000999">
    <property type="entry name" value="RNase_III_dom"/>
</dbReference>
<reference evidence="4" key="1">
    <citation type="journal article" date="2018" name="Nat. Microbiol.">
        <title>Leveraging single-cell genomics to expand the fungal tree of life.</title>
        <authorList>
            <person name="Ahrendt S.R."/>
            <person name="Quandt C.A."/>
            <person name="Ciobanu D."/>
            <person name="Clum A."/>
            <person name="Salamov A."/>
            <person name="Andreopoulos B."/>
            <person name="Cheng J.F."/>
            <person name="Woyke T."/>
            <person name="Pelin A."/>
            <person name="Henrissat B."/>
            <person name="Reynolds N.K."/>
            <person name="Benny G.L."/>
            <person name="Smith M.E."/>
            <person name="James T.Y."/>
            <person name="Grigoriev I.V."/>
        </authorList>
    </citation>
    <scope>NUCLEOTIDE SEQUENCE [LARGE SCALE GENOMIC DNA]</scope>
    <source>
        <strain evidence="4">Baker2002</strain>
    </source>
</reference>
<dbReference type="EMBL" id="ML004428">
    <property type="protein sequence ID" value="RKP33003.1"/>
    <property type="molecule type" value="Genomic_DNA"/>
</dbReference>
<feature type="compositionally biased region" description="Basic and acidic residues" evidence="1">
    <location>
        <begin position="439"/>
        <end position="448"/>
    </location>
</feature>
<dbReference type="SMART" id="SM00535">
    <property type="entry name" value="RIBOc"/>
    <property type="match status" value="1"/>
</dbReference>